<evidence type="ECO:0000256" key="1">
    <source>
        <dbReference type="SAM" id="MobiDB-lite"/>
    </source>
</evidence>
<dbReference type="Gramene" id="OPUNC10G00180.1">
    <property type="protein sequence ID" value="OPUNC10G00180.1"/>
    <property type="gene ID" value="OPUNC10G00180"/>
</dbReference>
<reference evidence="3" key="1">
    <citation type="submission" date="2015-04" db="UniProtKB">
        <authorList>
            <consortium name="EnsemblPlants"/>
        </authorList>
    </citation>
    <scope>IDENTIFICATION</scope>
</reference>
<name>A0A0E0M4X5_ORYPU</name>
<dbReference type="EnsemblPlants" id="OPUNC10G00180.1">
    <property type="protein sequence ID" value="OPUNC10G00180.1"/>
    <property type="gene ID" value="OPUNC10G00180"/>
</dbReference>
<reference evidence="3" key="2">
    <citation type="submission" date="2018-05" db="EMBL/GenBank/DDBJ databases">
        <title>OpunRS2 (Oryza punctata Reference Sequence Version 2).</title>
        <authorList>
            <person name="Zhang J."/>
            <person name="Kudrna D."/>
            <person name="Lee S."/>
            <person name="Talag J."/>
            <person name="Welchert J."/>
            <person name="Wing R.A."/>
        </authorList>
    </citation>
    <scope>NUCLEOTIDE SEQUENCE [LARGE SCALE GENOMIC DNA]</scope>
</reference>
<accession>A0A0E0M4X5</accession>
<feature type="region of interest" description="Disordered" evidence="1">
    <location>
        <begin position="50"/>
        <end position="71"/>
    </location>
</feature>
<feature type="chain" id="PRO_5002367395" evidence="2">
    <location>
        <begin position="33"/>
        <end position="71"/>
    </location>
</feature>
<dbReference type="Proteomes" id="UP000026962">
    <property type="component" value="Chromosome 10"/>
</dbReference>
<dbReference type="HOGENOM" id="CLU_202099_0_0_1"/>
<evidence type="ECO:0000313" key="3">
    <source>
        <dbReference type="EnsemblPlants" id="OPUNC10G00180.1"/>
    </source>
</evidence>
<dbReference type="PROSITE" id="PS51257">
    <property type="entry name" value="PROKAR_LIPOPROTEIN"/>
    <property type="match status" value="1"/>
</dbReference>
<keyword evidence="4" id="KW-1185">Reference proteome</keyword>
<sequence length="71" mass="7676">MSSCRRDGHRPAGGFKLLLLLSLVVLLLAGCAEDTGEGRRMLSGRWSAPASPMPNGYHHTDCPNCAPPSRW</sequence>
<keyword evidence="2" id="KW-0732">Signal</keyword>
<evidence type="ECO:0000313" key="4">
    <source>
        <dbReference type="Proteomes" id="UP000026962"/>
    </source>
</evidence>
<dbReference type="AlphaFoldDB" id="A0A0E0M4X5"/>
<protein>
    <submittedName>
        <fullName evidence="3">Uncharacterized protein</fullName>
    </submittedName>
</protein>
<organism evidence="3">
    <name type="scientific">Oryza punctata</name>
    <name type="common">Red rice</name>
    <dbReference type="NCBI Taxonomy" id="4537"/>
    <lineage>
        <taxon>Eukaryota</taxon>
        <taxon>Viridiplantae</taxon>
        <taxon>Streptophyta</taxon>
        <taxon>Embryophyta</taxon>
        <taxon>Tracheophyta</taxon>
        <taxon>Spermatophyta</taxon>
        <taxon>Magnoliopsida</taxon>
        <taxon>Liliopsida</taxon>
        <taxon>Poales</taxon>
        <taxon>Poaceae</taxon>
        <taxon>BOP clade</taxon>
        <taxon>Oryzoideae</taxon>
        <taxon>Oryzeae</taxon>
        <taxon>Oryzinae</taxon>
        <taxon>Oryza</taxon>
    </lineage>
</organism>
<dbReference type="OMA" id="NCAPPSR"/>
<proteinExistence type="predicted"/>
<evidence type="ECO:0000256" key="2">
    <source>
        <dbReference type="SAM" id="SignalP"/>
    </source>
</evidence>
<feature type="signal peptide" evidence="2">
    <location>
        <begin position="1"/>
        <end position="32"/>
    </location>
</feature>